<protein>
    <recommendedName>
        <fullName evidence="13">Benzoate 4-monooxygenase cytochrome P450</fullName>
    </recommendedName>
</protein>
<dbReference type="GO" id="GO:0004497">
    <property type="term" value="F:monooxygenase activity"/>
    <property type="evidence" value="ECO:0007669"/>
    <property type="project" value="UniProtKB-KW"/>
</dbReference>
<proteinExistence type="inferred from homology"/>
<dbReference type="InterPro" id="IPR050121">
    <property type="entry name" value="Cytochrome_P450_monoxygenase"/>
</dbReference>
<evidence type="ECO:0000256" key="1">
    <source>
        <dbReference type="ARBA" id="ARBA00001971"/>
    </source>
</evidence>
<keyword evidence="6 8" id="KW-0408">Iron</keyword>
<keyword evidence="7 9" id="KW-0503">Monooxygenase</keyword>
<evidence type="ECO:0000256" key="2">
    <source>
        <dbReference type="ARBA" id="ARBA00010617"/>
    </source>
</evidence>
<dbReference type="PROSITE" id="PS00086">
    <property type="entry name" value="CYTOCHROME_P450"/>
    <property type="match status" value="1"/>
</dbReference>
<dbReference type="InterPro" id="IPR017972">
    <property type="entry name" value="Cyt_P450_CS"/>
</dbReference>
<gene>
    <name evidence="11" type="ORF">CNMCM5623_006138</name>
</gene>
<keyword evidence="10" id="KW-0812">Transmembrane</keyword>
<reference evidence="11" key="1">
    <citation type="submission" date="2020-06" db="EMBL/GenBank/DDBJ databases">
        <title>Draft genome sequences of strains closely related to Aspergillus parafelis and Aspergillus hiratsukae.</title>
        <authorList>
            <person name="Dos Santos R.A.C."/>
            <person name="Rivero-Menendez O."/>
            <person name="Steenwyk J.L."/>
            <person name="Mead M.E."/>
            <person name="Goldman G.H."/>
            <person name="Alastruey-Izquierdo A."/>
            <person name="Rokas A."/>
        </authorList>
    </citation>
    <scope>NUCLEOTIDE SEQUENCE</scope>
    <source>
        <strain evidence="11">CNM-CM5623</strain>
    </source>
</reference>
<evidence type="ECO:0000256" key="3">
    <source>
        <dbReference type="ARBA" id="ARBA00022617"/>
    </source>
</evidence>
<evidence type="ECO:0000313" key="12">
    <source>
        <dbReference type="Proteomes" id="UP000654922"/>
    </source>
</evidence>
<keyword evidence="3 8" id="KW-0349">Heme</keyword>
<evidence type="ECO:0000256" key="6">
    <source>
        <dbReference type="ARBA" id="ARBA00023004"/>
    </source>
</evidence>
<dbReference type="GO" id="GO:0016705">
    <property type="term" value="F:oxidoreductase activity, acting on paired donors, with incorporation or reduction of molecular oxygen"/>
    <property type="evidence" value="ECO:0007669"/>
    <property type="project" value="InterPro"/>
</dbReference>
<name>A0A8H6V0C4_9EURO</name>
<dbReference type="PRINTS" id="PR00385">
    <property type="entry name" value="P450"/>
</dbReference>
<keyword evidence="10" id="KW-0472">Membrane</keyword>
<feature type="transmembrane region" description="Helical" evidence="10">
    <location>
        <begin position="12"/>
        <end position="36"/>
    </location>
</feature>
<evidence type="ECO:0000256" key="8">
    <source>
        <dbReference type="PIRSR" id="PIRSR602401-1"/>
    </source>
</evidence>
<dbReference type="Proteomes" id="UP000654922">
    <property type="component" value="Unassembled WGS sequence"/>
</dbReference>
<dbReference type="GO" id="GO:0005506">
    <property type="term" value="F:iron ion binding"/>
    <property type="evidence" value="ECO:0007669"/>
    <property type="project" value="InterPro"/>
</dbReference>
<sequence>MALEFYTLRSLAVYSWPLLTTVAILAPLFLIGLSVYRLFFHPYAKYPGPLLAKLTSWYVLYHAYVGDLHTDIWRCHQKYGDVVRYGPNRIVIDSESGLKAIYGHGANVHKSKGYERVTFIPKVHATLCTLDDTRHRFYRRLMNQGLSDTHIRRMDKKLRSLASLFASSLGEPTDRFHNTEEPAGDGWSVPKNMSHWCDYFTFDVMSELVFSTSYNLLTNSANHWIIQGVIGQMQRFGFLLQLPELETLKLNHVFFPEARQRAMRFSVKAKEIMQERQLRQKEELNDVLGNLLAARDPETGEGLPNAQLWVDSNLLIIAGSDTSSTAMAALFFYLSRNPTAYGRVTKEVRAVFNNPADVAQGPQLNSCVYLRACVFEVIRLCPAVSGALWREVLDGGLSIPEMNMHIPAGCEVGTGIWSLNHNEKYFPDAFAFQPERWIAEESGDEAVNSAKSALASFSVGPRNCVGKGLAIAEISLAMAAVISQYDFRKAETRCSEVDEGKGLFKGQFQTTWAFTSLKDGPYIQFRKYVPGSN</sequence>
<dbReference type="EMBL" id="JACBAE010001041">
    <property type="protein sequence ID" value="KAF7173893.1"/>
    <property type="molecule type" value="Genomic_DNA"/>
</dbReference>
<dbReference type="InterPro" id="IPR001128">
    <property type="entry name" value="Cyt_P450"/>
</dbReference>
<dbReference type="CDD" id="cd11061">
    <property type="entry name" value="CYP67-like"/>
    <property type="match status" value="1"/>
</dbReference>
<organism evidence="11 12">
    <name type="scientific">Aspergillus felis</name>
    <dbReference type="NCBI Taxonomy" id="1287682"/>
    <lineage>
        <taxon>Eukaryota</taxon>
        <taxon>Fungi</taxon>
        <taxon>Dikarya</taxon>
        <taxon>Ascomycota</taxon>
        <taxon>Pezizomycotina</taxon>
        <taxon>Eurotiomycetes</taxon>
        <taxon>Eurotiomycetidae</taxon>
        <taxon>Eurotiales</taxon>
        <taxon>Aspergillaceae</taxon>
        <taxon>Aspergillus</taxon>
        <taxon>Aspergillus subgen. Fumigati</taxon>
    </lineage>
</organism>
<evidence type="ECO:0000256" key="9">
    <source>
        <dbReference type="RuleBase" id="RU000461"/>
    </source>
</evidence>
<evidence type="ECO:0000256" key="7">
    <source>
        <dbReference type="ARBA" id="ARBA00023033"/>
    </source>
</evidence>
<keyword evidence="10" id="KW-1133">Transmembrane helix</keyword>
<dbReference type="AlphaFoldDB" id="A0A8H6V0C4"/>
<evidence type="ECO:0000313" key="11">
    <source>
        <dbReference type="EMBL" id="KAF7173893.1"/>
    </source>
</evidence>
<keyword evidence="5 9" id="KW-0560">Oxidoreductase</keyword>
<dbReference type="Pfam" id="PF00067">
    <property type="entry name" value="p450"/>
    <property type="match status" value="1"/>
</dbReference>
<comment type="caution">
    <text evidence="11">The sequence shown here is derived from an EMBL/GenBank/DDBJ whole genome shotgun (WGS) entry which is preliminary data.</text>
</comment>
<evidence type="ECO:0008006" key="13">
    <source>
        <dbReference type="Google" id="ProtNLM"/>
    </source>
</evidence>
<dbReference type="InterPro" id="IPR036396">
    <property type="entry name" value="Cyt_P450_sf"/>
</dbReference>
<dbReference type="InterPro" id="IPR002401">
    <property type="entry name" value="Cyt_P450_E_grp-I"/>
</dbReference>
<comment type="similarity">
    <text evidence="2 9">Belongs to the cytochrome P450 family.</text>
</comment>
<dbReference type="PANTHER" id="PTHR24305">
    <property type="entry name" value="CYTOCHROME P450"/>
    <property type="match status" value="1"/>
</dbReference>
<dbReference type="GO" id="GO:0044283">
    <property type="term" value="P:small molecule biosynthetic process"/>
    <property type="evidence" value="ECO:0007669"/>
    <property type="project" value="UniProtKB-ARBA"/>
</dbReference>
<dbReference type="GO" id="GO:0020037">
    <property type="term" value="F:heme binding"/>
    <property type="evidence" value="ECO:0007669"/>
    <property type="project" value="InterPro"/>
</dbReference>
<feature type="binding site" description="axial binding residue" evidence="8">
    <location>
        <position position="464"/>
    </location>
    <ligand>
        <name>heme</name>
        <dbReference type="ChEBI" id="CHEBI:30413"/>
    </ligand>
    <ligandPart>
        <name>Fe</name>
        <dbReference type="ChEBI" id="CHEBI:18248"/>
    </ligandPart>
</feature>
<comment type="cofactor">
    <cofactor evidence="1 8">
        <name>heme</name>
        <dbReference type="ChEBI" id="CHEBI:30413"/>
    </cofactor>
</comment>
<keyword evidence="4 8" id="KW-0479">Metal-binding</keyword>
<evidence type="ECO:0000256" key="4">
    <source>
        <dbReference type="ARBA" id="ARBA00022723"/>
    </source>
</evidence>
<dbReference type="Gene3D" id="1.10.630.10">
    <property type="entry name" value="Cytochrome P450"/>
    <property type="match status" value="1"/>
</dbReference>
<dbReference type="PRINTS" id="PR00463">
    <property type="entry name" value="EP450I"/>
</dbReference>
<dbReference type="SUPFAM" id="SSF48264">
    <property type="entry name" value="Cytochrome P450"/>
    <property type="match status" value="1"/>
</dbReference>
<accession>A0A8H6V0C4</accession>
<dbReference type="OrthoDB" id="1470350at2759"/>
<evidence type="ECO:0000256" key="5">
    <source>
        <dbReference type="ARBA" id="ARBA00023002"/>
    </source>
</evidence>
<dbReference type="PANTHER" id="PTHR24305:SF237">
    <property type="entry name" value="CYTOCHROME P450 MONOOXYGENASE ATNE-RELATED"/>
    <property type="match status" value="1"/>
</dbReference>
<evidence type="ECO:0000256" key="10">
    <source>
        <dbReference type="SAM" id="Phobius"/>
    </source>
</evidence>